<organism evidence="1 2">
    <name type="scientific">Candidatus Kaiserbacteria bacterium RIFCSPLOWO2_01_FULL_54_13</name>
    <dbReference type="NCBI Taxonomy" id="1798512"/>
    <lineage>
        <taxon>Bacteria</taxon>
        <taxon>Candidatus Kaiseribacteriota</taxon>
    </lineage>
</organism>
<dbReference type="InterPro" id="IPR041164">
    <property type="entry name" value="LDcluster4"/>
</dbReference>
<dbReference type="EMBL" id="MFLZ01000017">
    <property type="protein sequence ID" value="OGG79852.1"/>
    <property type="molecule type" value="Genomic_DNA"/>
</dbReference>
<dbReference type="AlphaFoldDB" id="A0A1F6F1V9"/>
<dbReference type="Pfam" id="PF18306">
    <property type="entry name" value="LDcluster4"/>
    <property type="match status" value="1"/>
</dbReference>
<proteinExistence type="predicted"/>
<name>A0A1F6F1V9_9BACT</name>
<accession>A0A1F6F1V9</accession>
<protein>
    <submittedName>
        <fullName evidence="1">Uncharacterized protein</fullName>
    </submittedName>
</protein>
<evidence type="ECO:0000313" key="1">
    <source>
        <dbReference type="EMBL" id="OGG79852.1"/>
    </source>
</evidence>
<reference evidence="1 2" key="1">
    <citation type="journal article" date="2016" name="Nat. Commun.">
        <title>Thousands of microbial genomes shed light on interconnected biogeochemical processes in an aquifer system.</title>
        <authorList>
            <person name="Anantharaman K."/>
            <person name="Brown C.T."/>
            <person name="Hug L.A."/>
            <person name="Sharon I."/>
            <person name="Castelle C.J."/>
            <person name="Probst A.J."/>
            <person name="Thomas B.C."/>
            <person name="Singh A."/>
            <person name="Wilkins M.J."/>
            <person name="Karaoz U."/>
            <person name="Brodie E.L."/>
            <person name="Williams K.H."/>
            <person name="Hubbard S.S."/>
            <person name="Banfield J.F."/>
        </authorList>
    </citation>
    <scope>NUCLEOTIDE SEQUENCE [LARGE SCALE GENOMIC DNA]</scope>
</reference>
<dbReference type="Gene3D" id="3.40.50.450">
    <property type="match status" value="1"/>
</dbReference>
<gene>
    <name evidence="1" type="ORF">A3A39_04675</name>
</gene>
<evidence type="ECO:0000313" key="2">
    <source>
        <dbReference type="Proteomes" id="UP000177372"/>
    </source>
</evidence>
<sequence length="65" mass="6886">MVISYGVGGAGTASEIALALKAKKNVVLLNETTEGQTYFKKIGKELVHTALTPAEAVDIVERLLN</sequence>
<dbReference type="Proteomes" id="UP000177372">
    <property type="component" value="Unassembled WGS sequence"/>
</dbReference>
<comment type="caution">
    <text evidence="1">The sequence shown here is derived from an EMBL/GenBank/DDBJ whole genome shotgun (WGS) entry which is preliminary data.</text>
</comment>
<dbReference type="STRING" id="1798512.A3A39_04675"/>